<dbReference type="CDD" id="cd06558">
    <property type="entry name" value="crotonase-like"/>
    <property type="match status" value="1"/>
</dbReference>
<dbReference type="RefSeq" id="WP_116022417.1">
    <property type="nucleotide sequence ID" value="NZ_QTTT01000001.1"/>
</dbReference>
<comment type="caution">
    <text evidence="1">The sequence shown here is derived from an EMBL/GenBank/DDBJ whole genome shotgun (WGS) entry which is preliminary data.</text>
</comment>
<dbReference type="PANTHER" id="PTHR11941:SF54">
    <property type="entry name" value="ENOYL-COA HYDRATASE, MITOCHONDRIAL"/>
    <property type="match status" value="1"/>
</dbReference>
<evidence type="ECO:0000313" key="2">
    <source>
        <dbReference type="Proteomes" id="UP000256661"/>
    </source>
</evidence>
<dbReference type="EMBL" id="QTTT01000001">
    <property type="protein sequence ID" value="REE96828.1"/>
    <property type="molecule type" value="Genomic_DNA"/>
</dbReference>
<dbReference type="Proteomes" id="UP000256661">
    <property type="component" value="Unassembled WGS sequence"/>
</dbReference>
<keyword evidence="2" id="KW-1185">Reference proteome</keyword>
<dbReference type="Pfam" id="PF00378">
    <property type="entry name" value="ECH_1"/>
    <property type="match status" value="1"/>
</dbReference>
<proteinExistence type="predicted"/>
<organism evidence="1 2">
    <name type="scientific">Thermomonospora umbrina</name>
    <dbReference type="NCBI Taxonomy" id="111806"/>
    <lineage>
        <taxon>Bacteria</taxon>
        <taxon>Bacillati</taxon>
        <taxon>Actinomycetota</taxon>
        <taxon>Actinomycetes</taxon>
        <taxon>Streptosporangiales</taxon>
        <taxon>Thermomonosporaceae</taxon>
        <taxon>Thermomonospora</taxon>
    </lineage>
</organism>
<dbReference type="AlphaFoldDB" id="A0A3D9SLV0"/>
<accession>A0A3D9SLV0</accession>
<dbReference type="InterPro" id="IPR029045">
    <property type="entry name" value="ClpP/crotonase-like_dom_sf"/>
</dbReference>
<dbReference type="PANTHER" id="PTHR11941">
    <property type="entry name" value="ENOYL-COA HYDRATASE-RELATED"/>
    <property type="match status" value="1"/>
</dbReference>
<evidence type="ECO:0000313" key="1">
    <source>
        <dbReference type="EMBL" id="REE96828.1"/>
    </source>
</evidence>
<dbReference type="GO" id="GO:0003824">
    <property type="term" value="F:catalytic activity"/>
    <property type="evidence" value="ECO:0007669"/>
    <property type="project" value="UniProtKB-ARBA"/>
</dbReference>
<name>A0A3D9SLV0_9ACTN</name>
<reference evidence="1 2" key="1">
    <citation type="submission" date="2018-08" db="EMBL/GenBank/DDBJ databases">
        <title>Sequencing the genomes of 1000 actinobacteria strains.</title>
        <authorList>
            <person name="Klenk H.-P."/>
        </authorList>
    </citation>
    <scope>NUCLEOTIDE SEQUENCE [LARGE SCALE GENOMIC DNA]</scope>
    <source>
        <strain evidence="1 2">DSM 43927</strain>
    </source>
</reference>
<dbReference type="OrthoDB" id="3567227at2"/>
<dbReference type="SUPFAM" id="SSF52096">
    <property type="entry name" value="ClpP/crotonase"/>
    <property type="match status" value="1"/>
</dbReference>
<sequence length="234" mass="24347">MSEQVSYAAQDGVAVITMDDGKVNALSPELLAAVDLALTRAVDEGLAVLLCGRDGVFSAGFDLPTLIGGGPRAHTMLTAGFRLAERMLALPVPTVVACGGHALAMGAFLLLAADHRVGAAGDHRIAANEVAIGLTVPAAGVELCRRRLTPAHFQRAVVNAEVHDPEAAVRAGFLDEVVPPEALRATATAVARRLAGLDRRAHAATKLRARSETLAALRRAIDDDAADFHLLFGS</sequence>
<dbReference type="NCBIfam" id="NF004858">
    <property type="entry name" value="PRK06213.1"/>
    <property type="match status" value="1"/>
</dbReference>
<protein>
    <submittedName>
        <fullName evidence="1">Enoyl-CoA hydratase</fullName>
    </submittedName>
</protein>
<gene>
    <name evidence="1" type="ORF">DFJ69_2279</name>
</gene>
<dbReference type="GO" id="GO:0006635">
    <property type="term" value="P:fatty acid beta-oxidation"/>
    <property type="evidence" value="ECO:0007669"/>
    <property type="project" value="TreeGrafter"/>
</dbReference>
<dbReference type="Gene3D" id="3.90.226.10">
    <property type="entry name" value="2-enoyl-CoA Hydratase, Chain A, domain 1"/>
    <property type="match status" value="1"/>
</dbReference>
<dbReference type="InterPro" id="IPR001753">
    <property type="entry name" value="Enoyl-CoA_hydra/iso"/>
</dbReference>